<evidence type="ECO:0000313" key="1">
    <source>
        <dbReference type="EMBL" id="KAJ8732367.1"/>
    </source>
</evidence>
<proteinExistence type="predicted"/>
<evidence type="ECO:0000313" key="2">
    <source>
        <dbReference type="Proteomes" id="UP001231649"/>
    </source>
</evidence>
<sequence>MSRVLCRRGVARGSVSRGFSADQLLDALKLKDSVNVYVELDSGGCMCAAGGGGGARLAVSARLAPHALAAAALLTASGAAPPACTPPACPPLHLRAAADLAPHAELLLWFADDALAALDMPFLTPRNIRARQLYVCHVCAAPFDDPNPLKVHLFMSCAPFRPERFWREVAARLRSGPAAPGPVGPLAPAQLEALATEWGRARGGHVCVYCGKIYSRRYGLKIHLRTHTGYRPLRCRHCLRAFGDPSNLNKHERLHAARSGSGQGPLGPGQGPAGPPGPARYACPLCGRALARRRDLERHVRTHTHTQ</sequence>
<organism evidence="1 2">
    <name type="scientific">Mythimna loreyi</name>
    <dbReference type="NCBI Taxonomy" id="667449"/>
    <lineage>
        <taxon>Eukaryota</taxon>
        <taxon>Metazoa</taxon>
        <taxon>Ecdysozoa</taxon>
        <taxon>Arthropoda</taxon>
        <taxon>Hexapoda</taxon>
        <taxon>Insecta</taxon>
        <taxon>Pterygota</taxon>
        <taxon>Neoptera</taxon>
        <taxon>Endopterygota</taxon>
        <taxon>Lepidoptera</taxon>
        <taxon>Glossata</taxon>
        <taxon>Ditrysia</taxon>
        <taxon>Noctuoidea</taxon>
        <taxon>Noctuidae</taxon>
        <taxon>Noctuinae</taxon>
        <taxon>Hadenini</taxon>
        <taxon>Mythimna</taxon>
    </lineage>
</organism>
<dbReference type="Proteomes" id="UP001231649">
    <property type="component" value="Chromosome 6"/>
</dbReference>
<accession>A0ACC2R504</accession>
<comment type="caution">
    <text evidence="1">The sequence shown here is derived from an EMBL/GenBank/DDBJ whole genome shotgun (WGS) entry which is preliminary data.</text>
</comment>
<gene>
    <name evidence="1" type="ORF">PYW08_015097</name>
</gene>
<protein>
    <submittedName>
        <fullName evidence="1">Uncharacterized protein</fullName>
    </submittedName>
</protein>
<name>A0ACC2R504_9NEOP</name>
<dbReference type="EMBL" id="CM056782">
    <property type="protein sequence ID" value="KAJ8732367.1"/>
    <property type="molecule type" value="Genomic_DNA"/>
</dbReference>
<keyword evidence="2" id="KW-1185">Reference proteome</keyword>
<reference evidence="1" key="1">
    <citation type="submission" date="2023-03" db="EMBL/GenBank/DDBJ databases">
        <title>Chromosome-level genomes of two armyworms, Mythimna separata and Mythimna loreyi, provide insights into the biosynthesis and reception of sex pheromones.</title>
        <authorList>
            <person name="Zhao H."/>
        </authorList>
    </citation>
    <scope>NUCLEOTIDE SEQUENCE</scope>
    <source>
        <strain evidence="1">BeijingLab</strain>
    </source>
</reference>